<reference evidence="1" key="1">
    <citation type="submission" date="2021-02" db="EMBL/GenBank/DDBJ databases">
        <authorList>
            <consortium name="DOE Joint Genome Institute"/>
            <person name="Ahrendt S."/>
            <person name="Looney B.P."/>
            <person name="Miyauchi S."/>
            <person name="Morin E."/>
            <person name="Drula E."/>
            <person name="Courty P.E."/>
            <person name="Chicoki N."/>
            <person name="Fauchery L."/>
            <person name="Kohler A."/>
            <person name="Kuo A."/>
            <person name="Labutti K."/>
            <person name="Pangilinan J."/>
            <person name="Lipzen A."/>
            <person name="Riley R."/>
            <person name="Andreopoulos W."/>
            <person name="He G."/>
            <person name="Johnson J."/>
            <person name="Barry K.W."/>
            <person name="Grigoriev I.V."/>
            <person name="Nagy L."/>
            <person name="Hibbett D."/>
            <person name="Henrissat B."/>
            <person name="Matheny P.B."/>
            <person name="Labbe J."/>
            <person name="Martin F."/>
        </authorList>
    </citation>
    <scope>NUCLEOTIDE SEQUENCE</scope>
    <source>
        <strain evidence="1">FP105234-sp</strain>
    </source>
</reference>
<evidence type="ECO:0000313" key="1">
    <source>
        <dbReference type="EMBL" id="KAI0042949.1"/>
    </source>
</evidence>
<sequence>MSGKSLTSLPSASCVKTPLSTSAGKVLTKPPVNKSRAEAAGRRLASIEQTVSDPNKRRRTDPGPDAFPTEPTKERRSFVDKLPKAQGAPRRVQASMSSEETMAVEYADVTYEEDEEELVAPRSLKAQRQRYQERYQEDEEMAPPRKKAQDECFVDDKDEVTAAPKKPVRQRILDAENEEDRMPTAEGSAGLVHKARSKGKAVLVGMQRMCFPFRNLHADGRNVNLLGGNPNIALKGVSAELAARAQWAEAGMQQVELEEGALWRVHDAWVARRHLHYAHVTALALAELAGLQSNDFALNVAQEDPLGLQELPWALFREPLLAAFMAMVPEAEDYEE</sequence>
<keyword evidence="2" id="KW-1185">Reference proteome</keyword>
<name>A0ACB8RFP2_9AGAM</name>
<reference evidence="1" key="2">
    <citation type="journal article" date="2022" name="New Phytol.">
        <title>Evolutionary transition to the ectomycorrhizal habit in the genomes of a hyperdiverse lineage of mushroom-forming fungi.</title>
        <authorList>
            <person name="Looney B."/>
            <person name="Miyauchi S."/>
            <person name="Morin E."/>
            <person name="Drula E."/>
            <person name="Courty P.E."/>
            <person name="Kohler A."/>
            <person name="Kuo A."/>
            <person name="LaButti K."/>
            <person name="Pangilinan J."/>
            <person name="Lipzen A."/>
            <person name="Riley R."/>
            <person name="Andreopoulos W."/>
            <person name="He G."/>
            <person name="Johnson J."/>
            <person name="Nolan M."/>
            <person name="Tritt A."/>
            <person name="Barry K.W."/>
            <person name="Grigoriev I.V."/>
            <person name="Nagy L.G."/>
            <person name="Hibbett D."/>
            <person name="Henrissat B."/>
            <person name="Matheny P.B."/>
            <person name="Labbe J."/>
            <person name="Martin F.M."/>
        </authorList>
    </citation>
    <scope>NUCLEOTIDE SEQUENCE</scope>
    <source>
        <strain evidence="1">FP105234-sp</strain>
    </source>
</reference>
<evidence type="ECO:0000313" key="2">
    <source>
        <dbReference type="Proteomes" id="UP000814033"/>
    </source>
</evidence>
<accession>A0ACB8RFP2</accession>
<gene>
    <name evidence="1" type="ORF">FA95DRAFT_1609771</name>
</gene>
<dbReference type="Proteomes" id="UP000814033">
    <property type="component" value="Unassembled WGS sequence"/>
</dbReference>
<organism evidence="1 2">
    <name type="scientific">Auriscalpium vulgare</name>
    <dbReference type="NCBI Taxonomy" id="40419"/>
    <lineage>
        <taxon>Eukaryota</taxon>
        <taxon>Fungi</taxon>
        <taxon>Dikarya</taxon>
        <taxon>Basidiomycota</taxon>
        <taxon>Agaricomycotina</taxon>
        <taxon>Agaricomycetes</taxon>
        <taxon>Russulales</taxon>
        <taxon>Auriscalpiaceae</taxon>
        <taxon>Auriscalpium</taxon>
    </lineage>
</organism>
<comment type="caution">
    <text evidence="1">The sequence shown here is derived from an EMBL/GenBank/DDBJ whole genome shotgun (WGS) entry which is preliminary data.</text>
</comment>
<proteinExistence type="predicted"/>
<dbReference type="EMBL" id="MU276039">
    <property type="protein sequence ID" value="KAI0042949.1"/>
    <property type="molecule type" value="Genomic_DNA"/>
</dbReference>
<protein>
    <submittedName>
        <fullName evidence="1">Uncharacterized protein</fullName>
    </submittedName>
</protein>